<dbReference type="GO" id="GO:0000009">
    <property type="term" value="F:alpha-1,6-mannosyltransferase activity"/>
    <property type="evidence" value="ECO:0007669"/>
    <property type="project" value="InterPro"/>
</dbReference>
<dbReference type="Gene3D" id="3.90.550.20">
    <property type="match status" value="2"/>
</dbReference>
<dbReference type="SUPFAM" id="SSF53448">
    <property type="entry name" value="Nucleotide-diphospho-sugar transferases"/>
    <property type="match status" value="2"/>
</dbReference>
<dbReference type="GO" id="GO:0006487">
    <property type="term" value="P:protein N-linked glycosylation"/>
    <property type="evidence" value="ECO:0007669"/>
    <property type="project" value="TreeGrafter"/>
</dbReference>
<accession>A0A1Y2CJZ1</accession>
<organism evidence="2 3">
    <name type="scientific">Rhizoclosmatium globosum</name>
    <dbReference type="NCBI Taxonomy" id="329046"/>
    <lineage>
        <taxon>Eukaryota</taxon>
        <taxon>Fungi</taxon>
        <taxon>Fungi incertae sedis</taxon>
        <taxon>Chytridiomycota</taxon>
        <taxon>Chytridiomycota incertae sedis</taxon>
        <taxon>Chytridiomycetes</taxon>
        <taxon>Chytridiales</taxon>
        <taxon>Chytriomycetaceae</taxon>
        <taxon>Rhizoclosmatium</taxon>
    </lineage>
</organism>
<dbReference type="Pfam" id="PF04488">
    <property type="entry name" value="Gly_transf_sug"/>
    <property type="match status" value="2"/>
</dbReference>
<dbReference type="InterPro" id="IPR007577">
    <property type="entry name" value="GlycoTrfase_DXD_sugar-bd_CS"/>
</dbReference>
<evidence type="ECO:0000313" key="2">
    <source>
        <dbReference type="EMBL" id="ORY47339.1"/>
    </source>
</evidence>
<evidence type="ECO:0000313" key="3">
    <source>
        <dbReference type="Proteomes" id="UP000193642"/>
    </source>
</evidence>
<gene>
    <name evidence="2" type="ORF">BCR33DRAFT_715072</name>
</gene>
<dbReference type="PANTHER" id="PTHR31834">
    <property type="entry name" value="INITIATION-SPECIFIC ALPHA-1,6-MANNOSYLTRANSFERASE"/>
    <property type="match status" value="1"/>
</dbReference>
<proteinExistence type="inferred from homology"/>
<dbReference type="PANTHER" id="PTHR31834:SF1">
    <property type="entry name" value="INITIATION-SPECIFIC ALPHA-1,6-MANNOSYLTRANSFERASE"/>
    <property type="match status" value="1"/>
</dbReference>
<comment type="caution">
    <text evidence="2">The sequence shown here is derived from an EMBL/GenBank/DDBJ whole genome shotgun (WGS) entry which is preliminary data.</text>
</comment>
<reference evidence="2 3" key="1">
    <citation type="submission" date="2016-07" db="EMBL/GenBank/DDBJ databases">
        <title>Pervasive Adenine N6-methylation of Active Genes in Fungi.</title>
        <authorList>
            <consortium name="DOE Joint Genome Institute"/>
            <person name="Mondo S.J."/>
            <person name="Dannebaum R.O."/>
            <person name="Kuo R.C."/>
            <person name="Labutti K."/>
            <person name="Haridas S."/>
            <person name="Kuo A."/>
            <person name="Salamov A."/>
            <person name="Ahrendt S.R."/>
            <person name="Lipzen A."/>
            <person name="Sullivan W."/>
            <person name="Andreopoulos W.B."/>
            <person name="Clum A."/>
            <person name="Lindquist E."/>
            <person name="Daum C."/>
            <person name="Ramamoorthy G.K."/>
            <person name="Gryganskyi A."/>
            <person name="Culley D."/>
            <person name="Magnuson J.K."/>
            <person name="James T.Y."/>
            <person name="O'Malley M.A."/>
            <person name="Stajich J.E."/>
            <person name="Spatafora J.W."/>
            <person name="Visel A."/>
            <person name="Grigoriev I.V."/>
        </authorList>
    </citation>
    <scope>NUCLEOTIDE SEQUENCE [LARGE SCALE GENOMIC DNA]</scope>
    <source>
        <strain evidence="2 3">JEL800</strain>
    </source>
</reference>
<dbReference type="InterPro" id="IPR029044">
    <property type="entry name" value="Nucleotide-diphossugar_trans"/>
</dbReference>
<keyword evidence="3" id="KW-1185">Reference proteome</keyword>
<dbReference type="Proteomes" id="UP000193642">
    <property type="component" value="Unassembled WGS sequence"/>
</dbReference>
<comment type="similarity">
    <text evidence="1">Belongs to the glycosyltransferase 32 family.</text>
</comment>
<protein>
    <recommendedName>
        <fullName evidence="4">Glycosyltransferase family 32 protein</fullName>
    </recommendedName>
</protein>
<dbReference type="EMBL" id="MCGO01000014">
    <property type="protein sequence ID" value="ORY47339.1"/>
    <property type="molecule type" value="Genomic_DNA"/>
</dbReference>
<evidence type="ECO:0000256" key="1">
    <source>
        <dbReference type="ARBA" id="ARBA00009003"/>
    </source>
</evidence>
<dbReference type="AlphaFoldDB" id="A0A1Y2CJZ1"/>
<evidence type="ECO:0008006" key="4">
    <source>
        <dbReference type="Google" id="ProtNLM"/>
    </source>
</evidence>
<name>A0A1Y2CJZ1_9FUNG</name>
<dbReference type="InterPro" id="IPR039367">
    <property type="entry name" value="Och1-like"/>
</dbReference>
<dbReference type="OrthoDB" id="409543at2759"/>
<dbReference type="GO" id="GO:0000136">
    <property type="term" value="C:mannan polymerase complex"/>
    <property type="evidence" value="ECO:0007669"/>
    <property type="project" value="TreeGrafter"/>
</dbReference>
<sequence length="560" mass="63415">MSPPPPPPDKGSRWTRPRTVLLLLALSATTLVFIQRENNRPLLTRVTTEATPDPPPTFDILDATAAPAYPAHAISNVSRASLIPHLILRTWKTASLSQIQRDSEDGRDHSDRFTWLKSWTALNPSATQIILDDDGMDRLVRGAFSKRVVEAYFKLPRIVLRADFARYMMLYEFGGYYTDMDTSCSAPIHHWNLGMNQAAVIIGVENPSEEKDSYLQWTMASAPHHPLIANIHATNIESLQNDDNAVLDVTGPGIWKTVIQEYLQAHGVNLKTIANILIRHHFTGFSEFGWRVHGKTVEKKVLSSANENYDFAYYPPKDVIELNPSSVVKQIPERIVQVANTADPKLLSERFRKFREEWGTFNPGYEMRLMSDSDMDEFVRTGCKKEEKETYFKFPLLRQRVEFFRYLALSHIGGVFTDIDTSPRVPVKTWIGDRNNIGIVIGISDQAHPQGPGFITSTIASIPHHPIIEAFISRVIKQVQTIDAQTLKHASFFDLFIHSFNQHVQSALTQEGFNITRDFRGMSWEGVASSRDVVVLGQERFHCSHGRSKLMEDAEAVSME</sequence>